<protein>
    <submittedName>
        <fullName evidence="1">Uncharacterized protein</fullName>
    </submittedName>
</protein>
<gene>
    <name evidence="1" type="ORF">DS421_19g648290</name>
</gene>
<dbReference type="Proteomes" id="UP000464620">
    <property type="component" value="Chromosome B09"/>
</dbReference>
<accession>A0A6B9V5R7</accession>
<dbReference type="AlphaFoldDB" id="A0A6B9V5R7"/>
<evidence type="ECO:0000313" key="2">
    <source>
        <dbReference type="Proteomes" id="UP000464620"/>
    </source>
</evidence>
<reference evidence="1 2" key="1">
    <citation type="submission" date="2020-01" db="EMBL/GenBank/DDBJ databases">
        <title>Genome sequence of Arachis hypogaea, cultivar Shitouqi.</title>
        <authorList>
            <person name="Zhuang W."/>
            <person name="Chen H."/>
            <person name="Varshney R."/>
            <person name="Wang D."/>
            <person name="Ming R."/>
        </authorList>
    </citation>
    <scope>NUCLEOTIDE SEQUENCE [LARGE SCALE GENOMIC DNA]</scope>
    <source>
        <tissue evidence="1">Young leaf</tissue>
    </source>
</reference>
<sequence>MGITLVYEFYANAWLTHEEEAQEPEKLTFLRYVRGQPIDYGSQNVRRVLHILPPPRSSDPNYCEYAIRMINNRRELKVLYDICVPRAQWKLDAMECQIN</sequence>
<proteinExistence type="predicted"/>
<evidence type="ECO:0000313" key="1">
    <source>
        <dbReference type="EMBL" id="QHN76936.1"/>
    </source>
</evidence>
<name>A0A6B9V5R7_ARAHY</name>
<organism evidence="1 2">
    <name type="scientific">Arachis hypogaea</name>
    <name type="common">Peanut</name>
    <dbReference type="NCBI Taxonomy" id="3818"/>
    <lineage>
        <taxon>Eukaryota</taxon>
        <taxon>Viridiplantae</taxon>
        <taxon>Streptophyta</taxon>
        <taxon>Embryophyta</taxon>
        <taxon>Tracheophyta</taxon>
        <taxon>Spermatophyta</taxon>
        <taxon>Magnoliopsida</taxon>
        <taxon>eudicotyledons</taxon>
        <taxon>Gunneridae</taxon>
        <taxon>Pentapetalae</taxon>
        <taxon>rosids</taxon>
        <taxon>fabids</taxon>
        <taxon>Fabales</taxon>
        <taxon>Fabaceae</taxon>
        <taxon>Papilionoideae</taxon>
        <taxon>50 kb inversion clade</taxon>
        <taxon>dalbergioids sensu lato</taxon>
        <taxon>Dalbergieae</taxon>
        <taxon>Pterocarpus clade</taxon>
        <taxon>Arachis</taxon>
    </lineage>
</organism>
<dbReference type="EMBL" id="CP031001">
    <property type="protein sequence ID" value="QHN76936.1"/>
    <property type="molecule type" value="Genomic_DNA"/>
</dbReference>